<feature type="domain" description="TadE-like" evidence="2">
    <location>
        <begin position="32"/>
        <end position="74"/>
    </location>
</feature>
<dbReference type="AlphaFoldDB" id="A0A5S3PM29"/>
<evidence type="ECO:0000313" key="4">
    <source>
        <dbReference type="Proteomes" id="UP000309550"/>
    </source>
</evidence>
<name>A0A5S3PM29_9RHOB</name>
<feature type="transmembrane region" description="Helical" evidence="1">
    <location>
        <begin position="32"/>
        <end position="53"/>
    </location>
</feature>
<keyword evidence="1" id="KW-1133">Transmembrane helix</keyword>
<dbReference type="InterPro" id="IPR012495">
    <property type="entry name" value="TadE-like_dom"/>
</dbReference>
<gene>
    <name evidence="3" type="ORF">FDT80_03305</name>
</gene>
<proteinExistence type="predicted"/>
<protein>
    <submittedName>
        <fullName evidence="3">Pilus assembly protein</fullName>
    </submittedName>
</protein>
<organism evidence="3 4">
    <name type="scientific">Sulfitobacter sabulilitoris</name>
    <dbReference type="NCBI Taxonomy" id="2562655"/>
    <lineage>
        <taxon>Bacteria</taxon>
        <taxon>Pseudomonadati</taxon>
        <taxon>Pseudomonadota</taxon>
        <taxon>Alphaproteobacteria</taxon>
        <taxon>Rhodobacterales</taxon>
        <taxon>Roseobacteraceae</taxon>
        <taxon>Sulfitobacter</taxon>
    </lineage>
</organism>
<keyword evidence="1" id="KW-0812">Transmembrane</keyword>
<sequence>MRWRNPRYGRARCRAAGGMMRRLPRFWRAEDGAALVEFAMLVPVALVFVAFTFEASRTFWGYQTTITGVRDATRYLSRVVPGDVCDSGGAVSGWNTKLTEIVRDTRSGDTLFPASIRIVGVSATLECVAGDYRKATVPVAAVTATLAIDYPFKGIFRLVGVTLDDVTTVVRDQARVLGT</sequence>
<dbReference type="EMBL" id="VANS01000001">
    <property type="protein sequence ID" value="TMM54630.1"/>
    <property type="molecule type" value="Genomic_DNA"/>
</dbReference>
<reference evidence="3 4" key="1">
    <citation type="submission" date="2019-05" db="EMBL/GenBank/DDBJ databases">
        <title>Sulfitobacter sabulilitoris sp. nov., isolated from a marine sand.</title>
        <authorList>
            <person name="Yoon J.-H."/>
        </authorList>
    </citation>
    <scope>NUCLEOTIDE SEQUENCE [LARGE SCALE GENOMIC DNA]</scope>
    <source>
        <strain evidence="3 4">HSMS-29</strain>
    </source>
</reference>
<evidence type="ECO:0000313" key="3">
    <source>
        <dbReference type="EMBL" id="TMM54630.1"/>
    </source>
</evidence>
<dbReference type="OrthoDB" id="7860729at2"/>
<evidence type="ECO:0000259" key="2">
    <source>
        <dbReference type="Pfam" id="PF07811"/>
    </source>
</evidence>
<comment type="caution">
    <text evidence="3">The sequence shown here is derived from an EMBL/GenBank/DDBJ whole genome shotgun (WGS) entry which is preliminary data.</text>
</comment>
<keyword evidence="1" id="KW-0472">Membrane</keyword>
<dbReference type="Proteomes" id="UP000309550">
    <property type="component" value="Unassembled WGS sequence"/>
</dbReference>
<accession>A0A5S3PM29</accession>
<dbReference type="Pfam" id="PF07811">
    <property type="entry name" value="TadE"/>
    <property type="match status" value="1"/>
</dbReference>
<evidence type="ECO:0000256" key="1">
    <source>
        <dbReference type="SAM" id="Phobius"/>
    </source>
</evidence>
<keyword evidence="4" id="KW-1185">Reference proteome</keyword>